<reference evidence="7 8" key="1">
    <citation type="submission" date="2018-04" db="EMBL/GenBank/DDBJ databases">
        <title>Genomic Encyclopedia of Type Strains, Phase IV (KMG-IV): sequencing the most valuable type-strain genomes for metagenomic binning, comparative biology and taxonomic classification.</title>
        <authorList>
            <person name="Goeker M."/>
        </authorList>
    </citation>
    <scope>NUCLEOTIDE SEQUENCE [LARGE SCALE GENOMIC DNA]</scope>
    <source>
        <strain evidence="7 8">DSM 7138</strain>
    </source>
</reference>
<dbReference type="SUPFAM" id="SSF161098">
    <property type="entry name" value="MetI-like"/>
    <property type="match status" value="2"/>
</dbReference>
<feature type="transmembrane region" description="Helical" evidence="5">
    <location>
        <begin position="20"/>
        <end position="40"/>
    </location>
</feature>
<proteinExistence type="inferred from homology"/>
<gene>
    <name evidence="7" type="ORF">C7449_106230</name>
</gene>
<dbReference type="InterPro" id="IPR035906">
    <property type="entry name" value="MetI-like_sf"/>
</dbReference>
<dbReference type="OrthoDB" id="9806809at2"/>
<name>A0A2T5B3M7_MYCDI</name>
<feature type="transmembrane region" description="Helical" evidence="5">
    <location>
        <begin position="412"/>
        <end position="436"/>
    </location>
</feature>
<evidence type="ECO:0000256" key="1">
    <source>
        <dbReference type="ARBA" id="ARBA00004651"/>
    </source>
</evidence>
<comment type="subcellular location">
    <subcellularLocation>
        <location evidence="1 5">Cell membrane</location>
        <topology evidence="1 5">Multi-pass membrane protein</topology>
    </subcellularLocation>
</comment>
<keyword evidence="3 5" id="KW-1133">Transmembrane helix</keyword>
<feature type="transmembrane region" description="Helical" evidence="5">
    <location>
        <begin position="487"/>
        <end position="508"/>
    </location>
</feature>
<evidence type="ECO:0000256" key="4">
    <source>
        <dbReference type="ARBA" id="ARBA00023136"/>
    </source>
</evidence>
<protein>
    <submittedName>
        <fullName evidence="7">NitT/TauT family transport system permease protein</fullName>
    </submittedName>
</protein>
<feature type="transmembrane region" description="Helical" evidence="5">
    <location>
        <begin position="545"/>
        <end position="564"/>
    </location>
</feature>
<feature type="transmembrane region" description="Helical" evidence="5">
    <location>
        <begin position="337"/>
        <end position="358"/>
    </location>
</feature>
<accession>A0A2T5B3M7</accession>
<dbReference type="InterPro" id="IPR000515">
    <property type="entry name" value="MetI-like"/>
</dbReference>
<feature type="transmembrane region" description="Helical" evidence="5">
    <location>
        <begin position="205"/>
        <end position="232"/>
    </location>
</feature>
<organism evidence="7 8">
    <name type="scientific">Mycoplana dimorpha</name>
    <dbReference type="NCBI Taxonomy" id="28320"/>
    <lineage>
        <taxon>Bacteria</taxon>
        <taxon>Pseudomonadati</taxon>
        <taxon>Pseudomonadota</taxon>
        <taxon>Alphaproteobacteria</taxon>
        <taxon>Hyphomicrobiales</taxon>
        <taxon>Rhizobiaceae</taxon>
        <taxon>Mycoplana</taxon>
    </lineage>
</organism>
<evidence type="ECO:0000256" key="5">
    <source>
        <dbReference type="RuleBase" id="RU363032"/>
    </source>
</evidence>
<evidence type="ECO:0000313" key="8">
    <source>
        <dbReference type="Proteomes" id="UP000241247"/>
    </source>
</evidence>
<feature type="transmembrane region" description="Helical" evidence="5">
    <location>
        <begin position="73"/>
        <end position="92"/>
    </location>
</feature>
<feature type="transmembrane region" description="Helical" evidence="5">
    <location>
        <begin position="104"/>
        <end position="126"/>
    </location>
</feature>
<feature type="transmembrane region" description="Helical" evidence="5">
    <location>
        <begin position="378"/>
        <end position="400"/>
    </location>
</feature>
<comment type="caution">
    <text evidence="7">The sequence shown here is derived from an EMBL/GenBank/DDBJ whole genome shotgun (WGS) entry which is preliminary data.</text>
</comment>
<dbReference type="PROSITE" id="PS50928">
    <property type="entry name" value="ABC_TM1"/>
    <property type="match status" value="2"/>
</dbReference>
<dbReference type="EMBL" id="PZZZ01000006">
    <property type="protein sequence ID" value="PTM93544.1"/>
    <property type="molecule type" value="Genomic_DNA"/>
</dbReference>
<comment type="similarity">
    <text evidence="5">Belongs to the binding-protein-dependent transport system permease family.</text>
</comment>
<dbReference type="CDD" id="cd06261">
    <property type="entry name" value="TM_PBP2"/>
    <property type="match status" value="2"/>
</dbReference>
<feature type="transmembrane region" description="Helical" evidence="5">
    <location>
        <begin position="442"/>
        <end position="466"/>
    </location>
</feature>
<dbReference type="RefSeq" id="WP_108003866.1">
    <property type="nucleotide sequence ID" value="NZ_JBHEEX010000005.1"/>
</dbReference>
<feature type="transmembrane region" description="Helical" evidence="5">
    <location>
        <begin position="238"/>
        <end position="256"/>
    </location>
</feature>
<feature type="domain" description="ABC transmembrane type-1" evidence="6">
    <location>
        <begin position="377"/>
        <end position="563"/>
    </location>
</feature>
<evidence type="ECO:0000313" key="7">
    <source>
        <dbReference type="EMBL" id="PTM93544.1"/>
    </source>
</evidence>
<sequence>MTMHHPAMEAVHRRRYVPNLWDALAFGLVFAGLIILVHGGRETLAPLASLERSPVSLDPAKLPEYALRTTMRMLAAIIASLVFTFAYGALAAKSRRAEMVLVPLLDILQSVPVLGFLSFTVLGFMALFPGQVVGVELAAIFAIFTSQAWNMTFSFYQSLKTVPGDLDEVSRAFRLSGWQRFWRLEVPFSMPGLVWNTMMSMSGGWFFVVASEAISVGNTTITLPGIGAYVALAIEQRNLAAVGWAVAAMLAVILIYDQLLFRPLVAWSDKFRVEQSAGGSAPRSWLLDAARRTRLLQIVLAPVGDLLGRVPQQRLQLSPALPNKARKLWRGAWADRAWSVLVVVVSVYALWLIASFVATELAWPEVAKVLGLGVITMLRVVVLMALATVIWVPAGVWIGLRPRVAERVQPLAQFLAAFPANIVFPFAVVAIVRLGLSPDVCLSPLMVLGTQWYILFNVIAGASAFPNDLKEAASTFRIRGWSWWRKVILPGIFPYYVTGAITASGGSWNASIVAEVASWGGTRLTAHGLGAYIAQATEAGDYPRVVLGVAVMSLFVIVFNRLLWRPLYAFAGRRMRLD</sequence>
<dbReference type="PANTHER" id="PTHR42744">
    <property type="entry name" value="BINDING-PROTEIN-DEPENDENT TRANSPORT SYSTEMS INNER MEMBRANE COMPONENT"/>
    <property type="match status" value="1"/>
</dbReference>
<feature type="domain" description="ABC transmembrane type-1" evidence="6">
    <location>
        <begin position="66"/>
        <end position="265"/>
    </location>
</feature>
<evidence type="ECO:0000256" key="3">
    <source>
        <dbReference type="ARBA" id="ARBA00022989"/>
    </source>
</evidence>
<dbReference type="GO" id="GO:0055085">
    <property type="term" value="P:transmembrane transport"/>
    <property type="evidence" value="ECO:0007669"/>
    <property type="project" value="InterPro"/>
</dbReference>
<dbReference type="Proteomes" id="UP000241247">
    <property type="component" value="Unassembled WGS sequence"/>
</dbReference>
<keyword evidence="4 5" id="KW-0472">Membrane</keyword>
<dbReference type="Pfam" id="PF00528">
    <property type="entry name" value="BPD_transp_1"/>
    <property type="match status" value="2"/>
</dbReference>
<dbReference type="PANTHER" id="PTHR42744:SF1">
    <property type="entry name" value="BINDING-PROTEIN-DEPENDENT TRANSPORT SYSTEMS INNER MEMBRANE COMPONENT"/>
    <property type="match status" value="1"/>
</dbReference>
<evidence type="ECO:0000256" key="2">
    <source>
        <dbReference type="ARBA" id="ARBA00022692"/>
    </source>
</evidence>
<dbReference type="GO" id="GO:0005886">
    <property type="term" value="C:plasma membrane"/>
    <property type="evidence" value="ECO:0007669"/>
    <property type="project" value="UniProtKB-SubCell"/>
</dbReference>
<keyword evidence="5" id="KW-0813">Transport</keyword>
<keyword evidence="8" id="KW-1185">Reference proteome</keyword>
<dbReference type="Gene3D" id="1.10.3720.10">
    <property type="entry name" value="MetI-like"/>
    <property type="match status" value="2"/>
</dbReference>
<dbReference type="AlphaFoldDB" id="A0A2T5B3M7"/>
<evidence type="ECO:0000259" key="6">
    <source>
        <dbReference type="PROSITE" id="PS50928"/>
    </source>
</evidence>
<keyword evidence="2 5" id="KW-0812">Transmembrane</keyword>